<keyword evidence="3" id="KW-1185">Reference proteome</keyword>
<accession>A0ABD3GFE4</accession>
<sequence>MMPSEHKSGRCHLRCDAIWTLMDDQGSSRHRGDGRAVAARRRRSDIVSCSASSPRRVRDVATGGNPNCQAKVLHVRRSQIVNVHRSVLIHAAGIDWDAASEKSQDDVTLPLDPHP</sequence>
<name>A0ABD3GFE4_9MARC</name>
<evidence type="ECO:0000313" key="3">
    <source>
        <dbReference type="Proteomes" id="UP001633002"/>
    </source>
</evidence>
<dbReference type="AlphaFoldDB" id="A0ABD3GFE4"/>
<proteinExistence type="predicted"/>
<dbReference type="EMBL" id="JBJQOH010000007">
    <property type="protein sequence ID" value="KAL3677910.1"/>
    <property type="molecule type" value="Genomic_DNA"/>
</dbReference>
<protein>
    <submittedName>
        <fullName evidence="2">Uncharacterized protein</fullName>
    </submittedName>
</protein>
<gene>
    <name evidence="2" type="ORF">R1sor_020866</name>
</gene>
<comment type="caution">
    <text evidence="2">The sequence shown here is derived from an EMBL/GenBank/DDBJ whole genome shotgun (WGS) entry which is preliminary data.</text>
</comment>
<evidence type="ECO:0000313" key="2">
    <source>
        <dbReference type="EMBL" id="KAL3677910.1"/>
    </source>
</evidence>
<evidence type="ECO:0000256" key="1">
    <source>
        <dbReference type="SAM" id="MobiDB-lite"/>
    </source>
</evidence>
<dbReference type="Proteomes" id="UP001633002">
    <property type="component" value="Unassembled WGS sequence"/>
</dbReference>
<organism evidence="2 3">
    <name type="scientific">Riccia sorocarpa</name>
    <dbReference type="NCBI Taxonomy" id="122646"/>
    <lineage>
        <taxon>Eukaryota</taxon>
        <taxon>Viridiplantae</taxon>
        <taxon>Streptophyta</taxon>
        <taxon>Embryophyta</taxon>
        <taxon>Marchantiophyta</taxon>
        <taxon>Marchantiopsida</taxon>
        <taxon>Marchantiidae</taxon>
        <taxon>Marchantiales</taxon>
        <taxon>Ricciaceae</taxon>
        <taxon>Riccia</taxon>
    </lineage>
</organism>
<reference evidence="2 3" key="1">
    <citation type="submission" date="2024-09" db="EMBL/GenBank/DDBJ databases">
        <title>Chromosome-scale assembly of Riccia sorocarpa.</title>
        <authorList>
            <person name="Paukszto L."/>
        </authorList>
    </citation>
    <scope>NUCLEOTIDE SEQUENCE [LARGE SCALE GENOMIC DNA]</scope>
    <source>
        <strain evidence="2">LP-2024</strain>
        <tissue evidence="2">Aerial parts of the thallus</tissue>
    </source>
</reference>
<feature type="region of interest" description="Disordered" evidence="1">
    <location>
        <begin position="24"/>
        <end position="51"/>
    </location>
</feature>